<evidence type="ECO:0000256" key="3">
    <source>
        <dbReference type="ARBA" id="ARBA00022692"/>
    </source>
</evidence>
<feature type="domain" description="ABC transmembrane type-1" evidence="7">
    <location>
        <begin position="20"/>
        <end position="300"/>
    </location>
</feature>
<proteinExistence type="predicted"/>
<evidence type="ECO:0000256" key="6">
    <source>
        <dbReference type="SAM" id="Phobius"/>
    </source>
</evidence>
<feature type="transmembrane region" description="Helical" evidence="6">
    <location>
        <begin position="56"/>
        <end position="81"/>
    </location>
</feature>
<dbReference type="InterPro" id="IPR011527">
    <property type="entry name" value="ABC1_TM_dom"/>
</dbReference>
<comment type="subcellular location">
    <subcellularLocation>
        <location evidence="1">Cell membrane</location>
        <topology evidence="1">Multi-pass membrane protein</topology>
    </subcellularLocation>
</comment>
<gene>
    <name evidence="8" type="ORF">EI16_11340</name>
</gene>
<dbReference type="GO" id="GO:1904680">
    <property type="term" value="F:peptide transmembrane transporter activity"/>
    <property type="evidence" value="ECO:0007669"/>
    <property type="project" value="InterPro"/>
</dbReference>
<keyword evidence="5 6" id="KW-0472">Membrane</keyword>
<dbReference type="Pfam" id="PF05992">
    <property type="entry name" value="SbmA_BacA"/>
    <property type="match status" value="1"/>
</dbReference>
<dbReference type="Gene3D" id="1.20.1560.10">
    <property type="entry name" value="ABC transporter type 1, transmembrane domain"/>
    <property type="match status" value="1"/>
</dbReference>
<dbReference type="GO" id="GO:0140359">
    <property type="term" value="F:ABC-type transporter activity"/>
    <property type="evidence" value="ECO:0007669"/>
    <property type="project" value="InterPro"/>
</dbReference>
<dbReference type="RefSeq" id="WP_051623181.1">
    <property type="nucleotide sequence ID" value="NZ_AP020335.1"/>
</dbReference>
<evidence type="ECO:0000256" key="4">
    <source>
        <dbReference type="ARBA" id="ARBA00022989"/>
    </source>
</evidence>
<feature type="transmembrane region" description="Helical" evidence="6">
    <location>
        <begin position="12"/>
        <end position="36"/>
    </location>
</feature>
<keyword evidence="9" id="KW-1185">Reference proteome</keyword>
<feature type="transmembrane region" description="Helical" evidence="6">
    <location>
        <begin position="238"/>
        <end position="258"/>
    </location>
</feature>
<keyword evidence="3 6" id="KW-0812">Transmembrane</keyword>
<dbReference type="GO" id="GO:0005524">
    <property type="term" value="F:ATP binding"/>
    <property type="evidence" value="ECO:0007669"/>
    <property type="project" value="InterPro"/>
</dbReference>
<dbReference type="EMBL" id="JMIU01000001">
    <property type="protein sequence ID" value="KDN96823.1"/>
    <property type="molecule type" value="Genomic_DNA"/>
</dbReference>
<comment type="caution">
    <text evidence="8">The sequence shown here is derived from an EMBL/GenBank/DDBJ whole genome shotgun (WGS) entry which is preliminary data.</text>
</comment>
<feature type="transmembrane region" description="Helical" evidence="6">
    <location>
        <begin position="167"/>
        <end position="187"/>
    </location>
</feature>
<dbReference type="PANTHER" id="PTHR11384:SF59">
    <property type="entry name" value="LYSOSOMAL COBALAMIN TRANSPORTER ABCD4"/>
    <property type="match status" value="1"/>
</dbReference>
<dbReference type="GO" id="GO:0015833">
    <property type="term" value="P:peptide transport"/>
    <property type="evidence" value="ECO:0007669"/>
    <property type="project" value="InterPro"/>
</dbReference>
<sequence length="335" mass="39061">MLKSFFWRKEWALWAWGGIFLLVSVTWLQVYLTVLLNSWYGKFYDILQKANDIQAFWHSMIEFTYIAIPYIFIAMFAFYFAQHYSFRWRQAITFHYLPHWENSPHTIEGASQRIQQDTYEFAKSLESLGLGMFRAALTLIAFIPILWTLSSKVTLPYLDHIEGSLVWIALITSIGGILISYVVGIKLPGLEYNNQRVEAAYRKQLVYSEDDKAFANIPSLTELFTGLRTNYFRMFNHYSYFTLWSTLYSQVMIILPYLLMAPSLFTGVISLGIVTQTGNAFGKVNDSFSYLIDRWTDITKFISVVKRLNEFEKHLIHGIEPNHPNLVTTPKDYSV</sequence>
<evidence type="ECO:0000259" key="7">
    <source>
        <dbReference type="PROSITE" id="PS50929"/>
    </source>
</evidence>
<keyword evidence="2" id="KW-0813">Transport</keyword>
<reference evidence="8 9" key="1">
    <citation type="submission" date="2014-04" db="EMBL/GenBank/DDBJ databases">
        <title>Draft genome sequence of Hydrogenovibrio marinus MH-110, a model organism for aerobic H2 metabolism.</title>
        <authorList>
            <person name="Cha H.J."/>
            <person name="Jo B.H."/>
            <person name="Hwang B.H."/>
        </authorList>
    </citation>
    <scope>NUCLEOTIDE SEQUENCE [LARGE SCALE GENOMIC DNA]</scope>
    <source>
        <strain evidence="8 9">MH-110</strain>
    </source>
</reference>
<dbReference type="SUPFAM" id="SSF90123">
    <property type="entry name" value="ABC transporter transmembrane region"/>
    <property type="match status" value="1"/>
</dbReference>
<dbReference type="PANTHER" id="PTHR11384">
    <property type="entry name" value="ATP-BINDING CASSETTE, SUB-FAMILY D MEMBER"/>
    <property type="match status" value="1"/>
</dbReference>
<name>A0A066ZSP1_HYDMR</name>
<evidence type="ECO:0000313" key="9">
    <source>
        <dbReference type="Proteomes" id="UP000027341"/>
    </source>
</evidence>
<dbReference type="PROSITE" id="PS50929">
    <property type="entry name" value="ABC_TM1F"/>
    <property type="match status" value="1"/>
</dbReference>
<dbReference type="NCBIfam" id="NF009036">
    <property type="entry name" value="PRK12369.1"/>
    <property type="match status" value="1"/>
</dbReference>
<protein>
    <submittedName>
        <fullName evidence="8">Transporter</fullName>
    </submittedName>
</protein>
<accession>A0A066ZSP1</accession>
<dbReference type="Proteomes" id="UP000027341">
    <property type="component" value="Unassembled WGS sequence"/>
</dbReference>
<evidence type="ECO:0000256" key="2">
    <source>
        <dbReference type="ARBA" id="ARBA00022448"/>
    </source>
</evidence>
<evidence type="ECO:0000256" key="5">
    <source>
        <dbReference type="ARBA" id="ARBA00023136"/>
    </source>
</evidence>
<dbReference type="InterPro" id="IPR050835">
    <property type="entry name" value="ABC_transporter_sub-D"/>
</dbReference>
<dbReference type="InterPro" id="IPR009248">
    <property type="entry name" value="SbmA_BacA"/>
</dbReference>
<dbReference type="AlphaFoldDB" id="A0A066ZSP1"/>
<dbReference type="GO" id="GO:0005886">
    <property type="term" value="C:plasma membrane"/>
    <property type="evidence" value="ECO:0007669"/>
    <property type="project" value="UniProtKB-SubCell"/>
</dbReference>
<evidence type="ECO:0000256" key="1">
    <source>
        <dbReference type="ARBA" id="ARBA00004651"/>
    </source>
</evidence>
<evidence type="ECO:0000313" key="8">
    <source>
        <dbReference type="EMBL" id="KDN96823.1"/>
    </source>
</evidence>
<feature type="transmembrane region" description="Helical" evidence="6">
    <location>
        <begin position="128"/>
        <end position="147"/>
    </location>
</feature>
<dbReference type="InterPro" id="IPR036640">
    <property type="entry name" value="ABC1_TM_sf"/>
</dbReference>
<keyword evidence="4 6" id="KW-1133">Transmembrane helix</keyword>
<organism evidence="8 9">
    <name type="scientific">Hydrogenovibrio marinus</name>
    <dbReference type="NCBI Taxonomy" id="28885"/>
    <lineage>
        <taxon>Bacteria</taxon>
        <taxon>Pseudomonadati</taxon>
        <taxon>Pseudomonadota</taxon>
        <taxon>Gammaproteobacteria</taxon>
        <taxon>Thiotrichales</taxon>
        <taxon>Piscirickettsiaceae</taxon>
        <taxon>Hydrogenovibrio</taxon>
    </lineage>
</organism>